<dbReference type="RefSeq" id="WP_193444250.1">
    <property type="nucleotide sequence ID" value="NZ_BSOQ01000004.1"/>
</dbReference>
<dbReference type="EMBL" id="CP140635">
    <property type="protein sequence ID" value="WQN38402.1"/>
    <property type="molecule type" value="Genomic_DNA"/>
</dbReference>
<dbReference type="Proteomes" id="UP001322785">
    <property type="component" value="Chromosome"/>
</dbReference>
<sequence>MSKKALGQRGSWFATVDGIALPCVHNHWLKWPHYHDPFDPVENGPSLAKIHKYVQAIQHEKKVILTNDTVHRDAQGMLSGFTREGYVAMFEVDDVTFDPGIGLKFRITSKLSDLQ</sequence>
<reference evidence="1 2" key="1">
    <citation type="submission" date="2023-12" db="EMBL/GenBank/DDBJ databases">
        <authorList>
            <person name="Menendez E."/>
            <person name="Kaur S."/>
            <person name="Flores-Felix J.D."/>
            <person name="diCenzo G.C."/>
            <person name="Peix A."/>
            <person name="Velazquez E."/>
        </authorList>
    </citation>
    <scope>NUCLEOTIDE SEQUENCE [LARGE SCALE GENOMIC DNA]</scope>
    <source>
        <strain evidence="1 2">CIP 108029</strain>
    </source>
</reference>
<gene>
    <name evidence="1" type="ORF">U5G49_003567</name>
</gene>
<evidence type="ECO:0000313" key="2">
    <source>
        <dbReference type="Proteomes" id="UP001322785"/>
    </source>
</evidence>
<accession>A0ABZ0ZHR2</accession>
<evidence type="ECO:0000313" key="1">
    <source>
        <dbReference type="EMBL" id="WQN38402.1"/>
    </source>
</evidence>
<protein>
    <submittedName>
        <fullName evidence="1">Uncharacterized protein</fullName>
    </submittedName>
</protein>
<keyword evidence="2" id="KW-1185">Reference proteome</keyword>
<name>A0ABZ0ZHR2_9HYPH</name>
<organism evidence="1 2">
    <name type="scientific">Rhizobium indigoferae</name>
    <dbReference type="NCBI Taxonomy" id="158891"/>
    <lineage>
        <taxon>Bacteria</taxon>
        <taxon>Pseudomonadati</taxon>
        <taxon>Pseudomonadota</taxon>
        <taxon>Alphaproteobacteria</taxon>
        <taxon>Hyphomicrobiales</taxon>
        <taxon>Rhizobiaceae</taxon>
        <taxon>Rhizobium/Agrobacterium group</taxon>
        <taxon>Rhizobium</taxon>
    </lineage>
</organism>
<proteinExistence type="predicted"/>